<evidence type="ECO:0000259" key="12">
    <source>
        <dbReference type="PROSITE" id="PS50836"/>
    </source>
</evidence>
<evidence type="ECO:0008006" key="15">
    <source>
        <dbReference type="Google" id="ProtNLM"/>
    </source>
</evidence>
<evidence type="ECO:0000256" key="11">
    <source>
        <dbReference type="SAM" id="Phobius"/>
    </source>
</evidence>
<dbReference type="CDD" id="cd09628">
    <property type="entry name" value="DOMON_SDR_2_like"/>
    <property type="match status" value="2"/>
</dbReference>
<organism>
    <name type="scientific">Branchiostoma floridae</name>
    <name type="common">Florida lancelet</name>
    <name type="synonym">Amphioxus</name>
    <dbReference type="NCBI Taxonomy" id="7739"/>
    <lineage>
        <taxon>Eukaryota</taxon>
        <taxon>Metazoa</taxon>
        <taxon>Chordata</taxon>
        <taxon>Cephalochordata</taxon>
        <taxon>Leptocardii</taxon>
        <taxon>Amphioxiformes</taxon>
        <taxon>Branchiostomatidae</taxon>
        <taxon>Branchiostoma</taxon>
    </lineage>
</organism>
<keyword evidence="9 11" id="KW-0472">Membrane</keyword>
<keyword evidence="5 11" id="KW-0812">Transmembrane</keyword>
<feature type="transmembrane region" description="Helical" evidence="11">
    <location>
        <begin position="662"/>
        <end position="686"/>
    </location>
</feature>
<proteinExistence type="inferred from homology"/>
<dbReference type="Gene3D" id="2.60.40.4060">
    <property type="entry name" value="Reeler domain"/>
    <property type="match status" value="1"/>
</dbReference>
<dbReference type="SMART" id="SM00665">
    <property type="entry name" value="B561"/>
    <property type="match status" value="1"/>
</dbReference>
<evidence type="ECO:0000313" key="14">
    <source>
        <dbReference type="EMBL" id="EEN57341.1"/>
    </source>
</evidence>
<dbReference type="Pfam" id="PF03351">
    <property type="entry name" value="DOMON"/>
    <property type="match status" value="1"/>
</dbReference>
<feature type="transmembrane region" description="Helical" evidence="11">
    <location>
        <begin position="512"/>
        <end position="535"/>
    </location>
</feature>
<dbReference type="SMART" id="SM00664">
    <property type="entry name" value="DoH"/>
    <property type="match status" value="2"/>
</dbReference>
<dbReference type="InterPro" id="IPR002861">
    <property type="entry name" value="Reeler_dom"/>
</dbReference>
<dbReference type="STRING" id="7739.C3YQI5"/>
<dbReference type="AlphaFoldDB" id="C3YQI5"/>
<feature type="transmembrane region" description="Helical" evidence="11">
    <location>
        <begin position="626"/>
        <end position="650"/>
    </location>
</feature>
<gene>
    <name evidence="14" type="ORF">BRAFLDRAFT_82772</name>
</gene>
<dbReference type="Gene3D" id="1.20.120.1770">
    <property type="match status" value="1"/>
</dbReference>
<dbReference type="EMBL" id="GG666543">
    <property type="protein sequence ID" value="EEN57341.1"/>
    <property type="molecule type" value="Genomic_DNA"/>
</dbReference>
<sequence length="706" mass="76258">MVPAHKVPGQTSSPPYELLVDKQTYSVGEQINVTIQQTGSETFEGFYIQARPVGRNEPVGTFTALDDDITLVVDCAPDTQNAVGHRRTNYSLPIVQKTVVSVIWTAPNVTSGDIQFRATVLQNFTTFWVNALASPVITDPTATQGPTNVPIATGATTPSSSTITTDGCGVTKGCYGVPDGCSPPNCDLLSTWVTDATTETVIVEVTGKSDGYVAIGFSRDKIMSGVSNVEVAYSNGLLSCRFHRAVRQTARAGTGADQYFDLGNSSYHIFLAEGPSEVQSDGSVQIRRHTSRVYSDQPVDVMSIGQVAATSTGATTPPSATITTDGCGVTKGCYGVPDGCSPPNCDLLSTWVTDATTETVIVEVTGKSDGYVAIGFSRDKIMADDDMYECVRHPDGNIEVFSSYSTGHSRPTRDATNSGVSNVEVAYSNGLLSCRFHRAVRQTARAGTGADQYFDLGNSSYHIFLASGPTQVQSDGSVQIRRHTSRVYSENPVDVTSISLVATASTPLLVKLHAGLMMSAWMFTVSIGAVLARFYKPMWPNSTWCGVKVWFAGFNATIHAVMGIIVTSLAVIQPFMSLLRPGPDEPNRVVFNWFHWGFGTAARIMAIIVMFLGLDFPAMDLPDEAMYVLASWVAWLVLSEIYVIVMFLGLDFPAMDLPDEAMYVLASWVAWQALSEIYVIVMFLGLDFPAMDLPDEAMYVLASWVV</sequence>
<evidence type="ECO:0000256" key="2">
    <source>
        <dbReference type="ARBA" id="ARBA00004141"/>
    </source>
</evidence>
<feature type="transmembrane region" description="Helical" evidence="11">
    <location>
        <begin position="593"/>
        <end position="614"/>
    </location>
</feature>
<evidence type="ECO:0000256" key="5">
    <source>
        <dbReference type="ARBA" id="ARBA00022692"/>
    </source>
</evidence>
<keyword evidence="10" id="KW-0325">Glycoprotein</keyword>
<evidence type="ECO:0000256" key="8">
    <source>
        <dbReference type="ARBA" id="ARBA00023004"/>
    </source>
</evidence>
<keyword evidence="7 11" id="KW-1133">Transmembrane helix</keyword>
<dbReference type="PANTHER" id="PTHR46902">
    <property type="entry name" value="DOMON DOMAIN-CONTAINING PROTEIN FRRS1L"/>
    <property type="match status" value="1"/>
</dbReference>
<name>C3YQI5_BRAFL</name>
<feature type="transmembrane region" description="Helical" evidence="11">
    <location>
        <begin position="547"/>
        <end position="573"/>
    </location>
</feature>
<dbReference type="InParanoid" id="C3YQI5"/>
<evidence type="ECO:0000256" key="3">
    <source>
        <dbReference type="ARBA" id="ARBA00009195"/>
    </source>
</evidence>
<feature type="domain" description="Reelin" evidence="13">
    <location>
        <begin position="1"/>
        <end position="158"/>
    </location>
</feature>
<dbReference type="PROSITE" id="PS51019">
    <property type="entry name" value="REELIN"/>
    <property type="match status" value="1"/>
</dbReference>
<dbReference type="PANTHER" id="PTHR46902:SF1">
    <property type="entry name" value="DOMON DOMAIN-CONTAINING PROTEIN FRRS1L"/>
    <property type="match status" value="1"/>
</dbReference>
<reference evidence="14" key="1">
    <citation type="journal article" date="2008" name="Nature">
        <title>The amphioxus genome and the evolution of the chordate karyotype.</title>
        <authorList>
            <consortium name="US DOE Joint Genome Institute (JGI-PGF)"/>
            <person name="Putnam N.H."/>
            <person name="Butts T."/>
            <person name="Ferrier D.E.K."/>
            <person name="Furlong R.F."/>
            <person name="Hellsten U."/>
            <person name="Kawashima T."/>
            <person name="Robinson-Rechavi M."/>
            <person name="Shoguchi E."/>
            <person name="Terry A."/>
            <person name="Yu J.-K."/>
            <person name="Benito-Gutierrez E.L."/>
            <person name="Dubchak I."/>
            <person name="Garcia-Fernandez J."/>
            <person name="Gibson-Brown J.J."/>
            <person name="Grigoriev I.V."/>
            <person name="Horton A.C."/>
            <person name="de Jong P.J."/>
            <person name="Jurka J."/>
            <person name="Kapitonov V.V."/>
            <person name="Kohara Y."/>
            <person name="Kuroki Y."/>
            <person name="Lindquist E."/>
            <person name="Lucas S."/>
            <person name="Osoegawa K."/>
            <person name="Pennacchio L.A."/>
            <person name="Salamov A.A."/>
            <person name="Satou Y."/>
            <person name="Sauka-Spengler T."/>
            <person name="Schmutz J."/>
            <person name="Shin-I T."/>
            <person name="Toyoda A."/>
            <person name="Bronner-Fraser M."/>
            <person name="Fujiyama A."/>
            <person name="Holland L.Z."/>
            <person name="Holland P.W.H."/>
            <person name="Satoh N."/>
            <person name="Rokhsar D.S."/>
        </authorList>
    </citation>
    <scope>NUCLEOTIDE SEQUENCE [LARGE SCALE GENOMIC DNA]</scope>
    <source>
        <strain evidence="14">S238N-H82</strain>
        <tissue evidence="14">Testes</tissue>
    </source>
</reference>
<comment type="similarity">
    <text evidence="3">Belongs to the FRRS1 family.</text>
</comment>
<dbReference type="InterPro" id="IPR042307">
    <property type="entry name" value="Reeler_sf"/>
</dbReference>
<protein>
    <recommendedName>
        <fullName evidence="15">Ferric-chelate reductase 1</fullName>
    </recommendedName>
</protein>
<dbReference type="CDD" id="cd08544">
    <property type="entry name" value="Reeler"/>
    <property type="match status" value="1"/>
</dbReference>
<evidence type="ECO:0000256" key="1">
    <source>
        <dbReference type="ARBA" id="ARBA00001970"/>
    </source>
</evidence>
<dbReference type="Pfam" id="PF02014">
    <property type="entry name" value="Reeler"/>
    <property type="match status" value="1"/>
</dbReference>
<dbReference type="PROSITE" id="PS50836">
    <property type="entry name" value="DOMON"/>
    <property type="match status" value="1"/>
</dbReference>
<dbReference type="GO" id="GO:0016020">
    <property type="term" value="C:membrane"/>
    <property type="evidence" value="ECO:0007669"/>
    <property type="project" value="UniProtKB-SubCell"/>
</dbReference>
<evidence type="ECO:0000256" key="9">
    <source>
        <dbReference type="ARBA" id="ARBA00023136"/>
    </source>
</evidence>
<evidence type="ECO:0000256" key="7">
    <source>
        <dbReference type="ARBA" id="ARBA00022989"/>
    </source>
</evidence>
<dbReference type="GO" id="GO:1900449">
    <property type="term" value="P:regulation of glutamate receptor signaling pathway"/>
    <property type="evidence" value="ECO:0007669"/>
    <property type="project" value="InterPro"/>
</dbReference>
<dbReference type="CDD" id="cd08760">
    <property type="entry name" value="Cyt_b561_FRRS1_like"/>
    <property type="match status" value="1"/>
</dbReference>
<dbReference type="eggNOG" id="KOG4293">
    <property type="taxonomic scope" value="Eukaryota"/>
</dbReference>
<keyword evidence="8" id="KW-0408">Iron</keyword>
<dbReference type="InterPro" id="IPR006593">
    <property type="entry name" value="Cyt_b561/ferric_Rdtase_TM"/>
</dbReference>
<comment type="subcellular location">
    <subcellularLocation>
        <location evidence="2">Membrane</location>
        <topology evidence="2">Multi-pass membrane protein</topology>
    </subcellularLocation>
</comment>
<feature type="domain" description="DOMON" evidence="12">
    <location>
        <begin position="345"/>
        <end position="468"/>
    </location>
</feature>
<evidence type="ECO:0000256" key="10">
    <source>
        <dbReference type="ARBA" id="ARBA00023180"/>
    </source>
</evidence>
<comment type="cofactor">
    <cofactor evidence="1">
        <name>heme b</name>
        <dbReference type="ChEBI" id="CHEBI:60344"/>
    </cofactor>
</comment>
<evidence type="ECO:0000256" key="6">
    <source>
        <dbReference type="ARBA" id="ARBA00022982"/>
    </source>
</evidence>
<keyword evidence="6" id="KW-0249">Electron transport</keyword>
<evidence type="ECO:0000259" key="13">
    <source>
        <dbReference type="PROSITE" id="PS51019"/>
    </source>
</evidence>
<accession>C3YQI5</accession>
<evidence type="ECO:0000256" key="4">
    <source>
        <dbReference type="ARBA" id="ARBA00022448"/>
    </source>
</evidence>
<dbReference type="InterPro" id="IPR042789">
    <property type="entry name" value="FRRS1L"/>
</dbReference>
<dbReference type="InterPro" id="IPR005018">
    <property type="entry name" value="DOMON_domain"/>
</dbReference>
<keyword evidence="4" id="KW-0813">Transport</keyword>